<accession>A0ABQ3BLT2</accession>
<dbReference type="CDD" id="cd18809">
    <property type="entry name" value="SF1_C_RecD"/>
    <property type="match status" value="1"/>
</dbReference>
<dbReference type="PANTHER" id="PTHR43788:SF6">
    <property type="entry name" value="DNA HELICASE B"/>
    <property type="match status" value="1"/>
</dbReference>
<organism evidence="4 5">
    <name type="scientific">Mesonia mobilis</name>
    <dbReference type="NCBI Taxonomy" id="369791"/>
    <lineage>
        <taxon>Bacteria</taxon>
        <taxon>Pseudomonadati</taxon>
        <taxon>Bacteroidota</taxon>
        <taxon>Flavobacteriia</taxon>
        <taxon>Flavobacteriales</taxon>
        <taxon>Flavobacteriaceae</taxon>
        <taxon>Mesonia</taxon>
    </lineage>
</organism>
<proteinExistence type="predicted"/>
<dbReference type="EMBL" id="BMWY01000002">
    <property type="protein sequence ID" value="GGZ50572.1"/>
    <property type="molecule type" value="Genomic_DNA"/>
</dbReference>
<dbReference type="InterPro" id="IPR027785">
    <property type="entry name" value="UvrD-like_helicase_C"/>
</dbReference>
<dbReference type="Gene3D" id="2.30.30.940">
    <property type="match status" value="1"/>
</dbReference>
<keyword evidence="1" id="KW-0547">Nucleotide-binding</keyword>
<name>A0ABQ3BLT2_9FLAO</name>
<dbReference type="InterPro" id="IPR050534">
    <property type="entry name" value="Coronavir_polyprotein_1ab"/>
</dbReference>
<keyword evidence="2" id="KW-0067">ATP-binding</keyword>
<dbReference type="Proteomes" id="UP000615593">
    <property type="component" value="Unassembled WGS sequence"/>
</dbReference>
<dbReference type="Pfam" id="PF13538">
    <property type="entry name" value="UvrD_C_2"/>
    <property type="match status" value="1"/>
</dbReference>
<reference evidence="5" key="1">
    <citation type="journal article" date="2019" name="Int. J. Syst. Evol. Microbiol.">
        <title>The Global Catalogue of Microorganisms (GCM) 10K type strain sequencing project: providing services to taxonomists for standard genome sequencing and annotation.</title>
        <authorList>
            <consortium name="The Broad Institute Genomics Platform"/>
            <consortium name="The Broad Institute Genome Sequencing Center for Infectious Disease"/>
            <person name="Wu L."/>
            <person name="Ma J."/>
        </authorList>
    </citation>
    <scope>NUCLEOTIDE SEQUENCE [LARGE SCALE GENOMIC DNA]</scope>
    <source>
        <strain evidence="5">KCTC 12708</strain>
    </source>
</reference>
<evidence type="ECO:0000256" key="1">
    <source>
        <dbReference type="ARBA" id="ARBA00022741"/>
    </source>
</evidence>
<evidence type="ECO:0000259" key="3">
    <source>
        <dbReference type="Pfam" id="PF13538"/>
    </source>
</evidence>
<dbReference type="PANTHER" id="PTHR43788">
    <property type="entry name" value="DNA2/NAM7 HELICASE FAMILY MEMBER"/>
    <property type="match status" value="1"/>
</dbReference>
<evidence type="ECO:0000313" key="4">
    <source>
        <dbReference type="EMBL" id="GGZ50572.1"/>
    </source>
</evidence>
<keyword evidence="5" id="KW-1185">Reference proteome</keyword>
<dbReference type="InterPro" id="IPR027417">
    <property type="entry name" value="P-loop_NTPase"/>
</dbReference>
<dbReference type="Gene3D" id="3.40.50.300">
    <property type="entry name" value="P-loop containing nucleotide triphosphate hydrolases"/>
    <property type="match status" value="3"/>
</dbReference>
<sequence length="477" mass="54695">MTATEFYKLLISDFPFTVTTQQDVALQKLSAFILSEKTDQLFILKGYAGTGKTSIIGTIVKNLWKVTMSPVLAAPTGRAAKVMSNYSGYQAQTIHRKIYYPKKSSGGKMQFVLQKNKHKNTVFIIDEASMISDFGGDAKLFENRSLLDDLIDYVYSGRNCKLIFIGDTAQLPPVKLDLSPALDQDKLSLSYKKDVDHIELNEVVRQQQESGILHNATLIREAIKNQFFEDFKFELNIANDFVRLVDGYEIMDAINDSYSSGGYEETAIVVRSNKRANIYNEQIRSRILFQENEIAAGDFLMVVKNNYFWVKPNSDAGFIANGDIVEILEIFEIIDLYGFHFAEVKVQMVDYPKMKPFETVLILDTLTVNAPSLTYEQSNELYQEVQKDYADETSKYKKFQKVKNNKYFNALQVKFSYAMTCHKSQGGQWDNVFVEQPYLKDGVNEDYLRWLYTACTRAKEKLYLIGFKDDFFTGEKL</sequence>
<evidence type="ECO:0000256" key="2">
    <source>
        <dbReference type="ARBA" id="ARBA00022840"/>
    </source>
</evidence>
<comment type="caution">
    <text evidence="4">The sequence shown here is derived from an EMBL/GenBank/DDBJ whole genome shotgun (WGS) entry which is preliminary data.</text>
</comment>
<protein>
    <submittedName>
        <fullName evidence="4">ATP-dependent exodeoxyribonuclease</fullName>
    </submittedName>
</protein>
<evidence type="ECO:0000313" key="5">
    <source>
        <dbReference type="Proteomes" id="UP000615593"/>
    </source>
</evidence>
<feature type="domain" description="UvrD-like helicase C-terminal" evidence="3">
    <location>
        <begin position="416"/>
        <end position="465"/>
    </location>
</feature>
<gene>
    <name evidence="4" type="ORF">GCM10008088_10320</name>
</gene>
<dbReference type="Pfam" id="PF13604">
    <property type="entry name" value="AAA_30"/>
    <property type="match status" value="1"/>
</dbReference>
<dbReference type="GeneID" id="94368697"/>
<dbReference type="RefSeq" id="WP_027883792.1">
    <property type="nucleotide sequence ID" value="NZ_BMWY01000002.1"/>
</dbReference>
<dbReference type="SUPFAM" id="SSF52540">
    <property type="entry name" value="P-loop containing nucleoside triphosphate hydrolases"/>
    <property type="match status" value="1"/>
</dbReference>
<dbReference type="CDD" id="cd17933">
    <property type="entry name" value="DEXSc_RecD-like"/>
    <property type="match status" value="1"/>
</dbReference>